<evidence type="ECO:0000313" key="2">
    <source>
        <dbReference type="EMBL" id="SHK14450.1"/>
    </source>
</evidence>
<evidence type="ECO:0000313" key="3">
    <source>
        <dbReference type="Proteomes" id="UP000184474"/>
    </source>
</evidence>
<keyword evidence="3" id="KW-1185">Reference proteome</keyword>
<dbReference type="EMBL" id="FRAA01000003">
    <property type="protein sequence ID" value="SHK14450.1"/>
    <property type="molecule type" value="Genomic_DNA"/>
</dbReference>
<keyword evidence="1" id="KW-0472">Membrane</keyword>
<organism evidence="2 3">
    <name type="scientific">Reichenbachiella agariperforans</name>
    <dbReference type="NCBI Taxonomy" id="156994"/>
    <lineage>
        <taxon>Bacteria</taxon>
        <taxon>Pseudomonadati</taxon>
        <taxon>Bacteroidota</taxon>
        <taxon>Cytophagia</taxon>
        <taxon>Cytophagales</taxon>
        <taxon>Reichenbachiellaceae</taxon>
        <taxon>Reichenbachiella</taxon>
    </lineage>
</organism>
<name>A0A1M6Q2L9_REIAG</name>
<dbReference type="AlphaFoldDB" id="A0A1M6Q2L9"/>
<dbReference type="STRING" id="156994.SAMN04488028_103147"/>
<evidence type="ECO:0000256" key="1">
    <source>
        <dbReference type="SAM" id="Phobius"/>
    </source>
</evidence>
<gene>
    <name evidence="2" type="ORF">SAMN04488028_103147</name>
</gene>
<keyword evidence="1" id="KW-0812">Transmembrane</keyword>
<reference evidence="3" key="1">
    <citation type="submission" date="2016-11" db="EMBL/GenBank/DDBJ databases">
        <authorList>
            <person name="Varghese N."/>
            <person name="Submissions S."/>
        </authorList>
    </citation>
    <scope>NUCLEOTIDE SEQUENCE [LARGE SCALE GENOMIC DNA]</scope>
    <source>
        <strain evidence="3">DSM 26134</strain>
    </source>
</reference>
<accession>A0A1M6Q2L9</accession>
<feature type="transmembrane region" description="Helical" evidence="1">
    <location>
        <begin position="50"/>
        <end position="68"/>
    </location>
</feature>
<feature type="transmembrane region" description="Helical" evidence="1">
    <location>
        <begin position="114"/>
        <end position="137"/>
    </location>
</feature>
<keyword evidence="1" id="KW-1133">Transmembrane helix</keyword>
<dbReference type="RefSeq" id="WP_073122111.1">
    <property type="nucleotide sequence ID" value="NZ_FRAA01000003.1"/>
</dbReference>
<sequence>MALRFKNGEEYYNKIYTVFNLTVAITLLPFGYLVLEKHSGNLGVMSLGSWQLWAVSLPAIATLAYLTWRTQQVHQKEKEIAKEQSTLRAKLSAYYATLYKRFWIFAGINMGSTIMLYITGSGLFIMTYVGSMILLSLSRPTLNLIIEELKLNPEEEKIIVNKEEIV</sequence>
<feature type="transmembrane region" description="Helical" evidence="1">
    <location>
        <begin position="12"/>
        <end position="35"/>
    </location>
</feature>
<dbReference type="Proteomes" id="UP000184474">
    <property type="component" value="Unassembled WGS sequence"/>
</dbReference>
<proteinExistence type="predicted"/>
<protein>
    <submittedName>
        <fullName evidence="2">Uncharacterized protein</fullName>
    </submittedName>
</protein>